<accession>R7ZRY5</accession>
<organism evidence="1 2">
    <name type="scientific">Lunatimonas lonarensis</name>
    <dbReference type="NCBI Taxonomy" id="1232681"/>
    <lineage>
        <taxon>Bacteria</taxon>
        <taxon>Pseudomonadati</taxon>
        <taxon>Bacteroidota</taxon>
        <taxon>Cytophagia</taxon>
        <taxon>Cytophagales</taxon>
        <taxon>Cyclobacteriaceae</taxon>
    </lineage>
</organism>
<protein>
    <submittedName>
        <fullName evidence="1">Uncharacterized protein</fullName>
    </submittedName>
</protein>
<evidence type="ECO:0000313" key="2">
    <source>
        <dbReference type="Proteomes" id="UP000013909"/>
    </source>
</evidence>
<dbReference type="EMBL" id="AQHR01000073">
    <property type="protein sequence ID" value="EON76808.1"/>
    <property type="molecule type" value="Genomic_DNA"/>
</dbReference>
<dbReference type="Gene3D" id="2.60.40.10">
    <property type="entry name" value="Immunoglobulins"/>
    <property type="match status" value="1"/>
</dbReference>
<comment type="caution">
    <text evidence="1">The sequence shown here is derived from an EMBL/GenBank/DDBJ whole genome shotgun (WGS) entry which is preliminary data.</text>
</comment>
<dbReference type="OrthoDB" id="812447at2"/>
<sequence>MKAGWMKIRSIVFIYLHIGVFFGVSGQVVINQTTNSISIQEIRLSVDGYQIIQTTNPATRTNPLPDRSPVVVETILLENGVEIFATTRTPIVQNLHPRLGTNQIPANGVGVAKYDGTYISHMNANFAHAIEDVVSTPDFRSYWDIGGSNIPANEVFLDVIYPVEIPQSGYLVVSERDGNSRMNFQALDISGQPILSAQTIELRGYSWNMGVVNQGNYPTQPQHLVVFSPLMFGSSEPIFGIRVINIDGADGKIVFFRNSIQVVDDVAPVTTVGVKNITNVLLNDELMEQPVSLETVTLSVIEPDPNGWVRLNADGSVDVSADAEPGIYVITYQITEIGNWTNSAYGTVTVEVITSLPVNWLSVDAHASLSGATISWSVSQEKNNEMFQIARSTDGAKSFELIGEVPGGMNTSSVSHYQFFDPLLPDRGTIYYKVQQVDFDGKTSSSELARLTRDFPVQPTARVFPNPYVGGRLEIAMPMLYEKQYGTLSLKSGSGHILVYHEGILGDIKPVFLTSLEEVDAGLYVVGVVISGRSEILKWVKR</sequence>
<gene>
    <name evidence="1" type="ORF">ADIS_2679</name>
</gene>
<dbReference type="AlphaFoldDB" id="R7ZRY5"/>
<proteinExistence type="predicted"/>
<evidence type="ECO:0000313" key="1">
    <source>
        <dbReference type="EMBL" id="EON76808.1"/>
    </source>
</evidence>
<dbReference type="InterPro" id="IPR013783">
    <property type="entry name" value="Ig-like_fold"/>
</dbReference>
<dbReference type="RefSeq" id="WP_010854814.1">
    <property type="nucleotide sequence ID" value="NZ_AQHR01000073.1"/>
</dbReference>
<reference evidence="1 2" key="1">
    <citation type="submission" date="2013-02" db="EMBL/GenBank/DDBJ databases">
        <title>A novel strain isolated from Lonar lake, Maharashtra, India.</title>
        <authorList>
            <person name="Singh A."/>
        </authorList>
    </citation>
    <scope>NUCLEOTIDE SEQUENCE [LARGE SCALE GENOMIC DNA]</scope>
    <source>
        <strain evidence="1 2">AK24</strain>
    </source>
</reference>
<name>R7ZRY5_9BACT</name>
<dbReference type="STRING" id="1232681.ADIS_2679"/>
<dbReference type="Proteomes" id="UP000013909">
    <property type="component" value="Unassembled WGS sequence"/>
</dbReference>
<keyword evidence="2" id="KW-1185">Reference proteome</keyword>